<keyword evidence="2" id="KW-1185">Reference proteome</keyword>
<dbReference type="EMBL" id="JBHSDC010000029">
    <property type="protein sequence ID" value="MFC4233256.1"/>
    <property type="molecule type" value="Genomic_DNA"/>
</dbReference>
<proteinExistence type="predicted"/>
<dbReference type="RefSeq" id="WP_379015462.1">
    <property type="nucleotide sequence ID" value="NZ_JBHSDC010000029.1"/>
</dbReference>
<accession>A0ABV8Q0J6</accession>
<name>A0ABV8Q0J6_9BACT</name>
<reference evidence="2" key="1">
    <citation type="journal article" date="2019" name="Int. J. Syst. Evol. Microbiol.">
        <title>The Global Catalogue of Microorganisms (GCM) 10K type strain sequencing project: providing services to taxonomists for standard genome sequencing and annotation.</title>
        <authorList>
            <consortium name="The Broad Institute Genomics Platform"/>
            <consortium name="The Broad Institute Genome Sequencing Center for Infectious Disease"/>
            <person name="Wu L."/>
            <person name="Ma J."/>
        </authorList>
    </citation>
    <scope>NUCLEOTIDE SEQUENCE [LARGE SCALE GENOMIC DNA]</scope>
    <source>
        <strain evidence="2">CECT 8010</strain>
    </source>
</reference>
<gene>
    <name evidence="1" type="ORF">ACFOW1_15245</name>
</gene>
<evidence type="ECO:0000313" key="1">
    <source>
        <dbReference type="EMBL" id="MFC4233256.1"/>
    </source>
</evidence>
<dbReference type="Proteomes" id="UP001595906">
    <property type="component" value="Unassembled WGS sequence"/>
</dbReference>
<protein>
    <submittedName>
        <fullName evidence="1">Uncharacterized protein</fullName>
    </submittedName>
</protein>
<evidence type="ECO:0000313" key="2">
    <source>
        <dbReference type="Proteomes" id="UP001595906"/>
    </source>
</evidence>
<sequence>MEIESSALRMYVEGLYDMDGKATDLSFQVPLSNFKKRDTTYAPSNKGIGSDGGPSIFIRAKQNSNGTLKFSYDLFKRFRKSRI</sequence>
<comment type="caution">
    <text evidence="1">The sequence shown here is derived from an EMBL/GenBank/DDBJ whole genome shotgun (WGS) entry which is preliminary data.</text>
</comment>
<organism evidence="1 2">
    <name type="scientific">Parasediminibacterium paludis</name>
    <dbReference type="NCBI Taxonomy" id="908966"/>
    <lineage>
        <taxon>Bacteria</taxon>
        <taxon>Pseudomonadati</taxon>
        <taxon>Bacteroidota</taxon>
        <taxon>Chitinophagia</taxon>
        <taxon>Chitinophagales</taxon>
        <taxon>Chitinophagaceae</taxon>
        <taxon>Parasediminibacterium</taxon>
    </lineage>
</organism>